<feature type="transmembrane region" description="Helical" evidence="7">
    <location>
        <begin position="306"/>
        <end position="325"/>
    </location>
</feature>
<keyword evidence="4 7" id="KW-1133">Transmembrane helix</keyword>
<organism evidence="8 9">
    <name type="scientific">Oikopleura dioica</name>
    <name type="common">Tunicate</name>
    <dbReference type="NCBI Taxonomy" id="34765"/>
    <lineage>
        <taxon>Eukaryota</taxon>
        <taxon>Metazoa</taxon>
        <taxon>Chordata</taxon>
        <taxon>Tunicata</taxon>
        <taxon>Appendicularia</taxon>
        <taxon>Copelata</taxon>
        <taxon>Oikopleuridae</taxon>
        <taxon>Oikopleura</taxon>
    </lineage>
</organism>
<proteinExistence type="inferred from homology"/>
<dbReference type="InterPro" id="IPR037272">
    <property type="entry name" value="SNS_sf"/>
</dbReference>
<evidence type="ECO:0000256" key="1">
    <source>
        <dbReference type="ARBA" id="ARBA00004141"/>
    </source>
</evidence>
<feature type="transmembrane region" description="Helical" evidence="7">
    <location>
        <begin position="361"/>
        <end position="386"/>
    </location>
</feature>
<evidence type="ECO:0000256" key="3">
    <source>
        <dbReference type="ARBA" id="ARBA00022692"/>
    </source>
</evidence>
<feature type="transmembrane region" description="Helical" evidence="7">
    <location>
        <begin position="407"/>
        <end position="432"/>
    </location>
</feature>
<dbReference type="SUPFAM" id="SSF161070">
    <property type="entry name" value="SNF-like"/>
    <property type="match status" value="1"/>
</dbReference>
<dbReference type="NCBIfam" id="NF037979">
    <property type="entry name" value="Na_transp"/>
    <property type="match status" value="1"/>
</dbReference>
<feature type="transmembrane region" description="Helical" evidence="7">
    <location>
        <begin position="57"/>
        <end position="78"/>
    </location>
</feature>
<dbReference type="EMBL" id="OU015568">
    <property type="protein sequence ID" value="CAG5088972.1"/>
    <property type="molecule type" value="Genomic_DNA"/>
</dbReference>
<dbReference type="Pfam" id="PF00209">
    <property type="entry name" value="SNF"/>
    <property type="match status" value="1"/>
</dbReference>
<protein>
    <recommendedName>
        <fullName evidence="6">Transporter</fullName>
    </recommendedName>
</protein>
<feature type="transmembrane region" description="Helical" evidence="7">
    <location>
        <begin position="99"/>
        <end position="126"/>
    </location>
</feature>
<feature type="transmembrane region" description="Helical" evidence="7">
    <location>
        <begin position="222"/>
        <end position="246"/>
    </location>
</feature>
<feature type="transmembrane region" description="Helical" evidence="7">
    <location>
        <begin position="527"/>
        <end position="548"/>
    </location>
</feature>
<comment type="subcellular location">
    <subcellularLocation>
        <location evidence="1">Membrane</location>
        <topology evidence="1">Multi-pass membrane protein</topology>
    </subcellularLocation>
</comment>
<evidence type="ECO:0000313" key="9">
    <source>
        <dbReference type="Proteomes" id="UP001158576"/>
    </source>
</evidence>
<evidence type="ECO:0000256" key="7">
    <source>
        <dbReference type="SAM" id="Phobius"/>
    </source>
</evidence>
<feature type="transmembrane region" description="Helical" evidence="7">
    <location>
        <begin position="438"/>
        <end position="460"/>
    </location>
</feature>
<name>A0ABN7S2W7_OIKDI</name>
<dbReference type="PROSITE" id="PS50267">
    <property type="entry name" value="NA_NEUROTRAN_SYMP_3"/>
    <property type="match status" value="1"/>
</dbReference>
<evidence type="ECO:0000256" key="4">
    <source>
        <dbReference type="ARBA" id="ARBA00022989"/>
    </source>
</evidence>
<comment type="similarity">
    <text evidence="6">Belongs to the sodium:neurotransmitter symporter (SNF) (TC 2.A.22) family.</text>
</comment>
<gene>
    <name evidence="8" type="ORF">OKIOD_LOCUS3588</name>
</gene>
<keyword evidence="2 6" id="KW-0813">Transport</keyword>
<dbReference type="Proteomes" id="UP001158576">
    <property type="component" value="Chromosome PAR"/>
</dbReference>
<dbReference type="PANTHER" id="PTHR11616:SF309">
    <property type="entry name" value="TRANSPORTER"/>
    <property type="match status" value="1"/>
</dbReference>
<dbReference type="PANTHER" id="PTHR11616">
    <property type="entry name" value="SODIUM/CHLORIDE DEPENDENT TRANSPORTER"/>
    <property type="match status" value="1"/>
</dbReference>
<accession>A0ABN7S2W7</accession>
<evidence type="ECO:0000256" key="6">
    <source>
        <dbReference type="RuleBase" id="RU003732"/>
    </source>
</evidence>
<dbReference type="PRINTS" id="PR00176">
    <property type="entry name" value="NANEUSMPORT"/>
</dbReference>
<keyword evidence="9" id="KW-1185">Reference proteome</keyword>
<feature type="transmembrane region" description="Helical" evidence="7">
    <location>
        <begin position="27"/>
        <end position="45"/>
    </location>
</feature>
<dbReference type="PROSITE" id="PS00610">
    <property type="entry name" value="NA_NEUROTRAN_SYMP_1"/>
    <property type="match status" value="1"/>
</dbReference>
<keyword evidence="5 7" id="KW-0472">Membrane</keyword>
<evidence type="ECO:0000313" key="8">
    <source>
        <dbReference type="EMBL" id="CAG5088972.1"/>
    </source>
</evidence>
<dbReference type="InterPro" id="IPR000175">
    <property type="entry name" value="Na/ntran_symport"/>
</dbReference>
<feature type="transmembrane region" description="Helical" evidence="7">
    <location>
        <begin position="196"/>
        <end position="215"/>
    </location>
</feature>
<feature type="transmembrane region" description="Helical" evidence="7">
    <location>
        <begin position="266"/>
        <end position="285"/>
    </location>
</feature>
<feature type="transmembrane region" description="Helical" evidence="7">
    <location>
        <begin position="486"/>
        <end position="507"/>
    </location>
</feature>
<evidence type="ECO:0000256" key="2">
    <source>
        <dbReference type="ARBA" id="ARBA00022448"/>
    </source>
</evidence>
<sequence length="588" mass="65350">MSSSLNKNDPIILARTLVKKWDKQREFVLTVAGSCVGLGNVWRFPYLCYKYGGGAFFIPYLTFLLLAGIPTMIMEISMGQFMSLGGIEVWNMMPIAKGIGYACLILDLWMNVYYIVILAWALFYLVQAATGNSPWSSCDNDFNGPCCSSTYGPNGTLLVPEGCIGEPQLPESEYWFQRTLNISSGITETGSLRWELVSALLVLWIVVFFCVFKGIKSTGKAAYVTASFPIVMLLFLVVRGISLPGASVGLRYFMTPDLEKAMNPEVWVMAGSQVLFSYVCGQGVLSSLGSFNKYNYNVFKWTSRLCFLNCSASILAGVAIFSVLGNMSLESGIPMEKVGQSGPGLAFIVYPRALSGLPFPHLWYCLFFGMLLMLGIASESAEVEAVCTMIVDLKQHWFDKKSIRRPLFVGLNCILCFFMAIPMVTQGGIFLFNLCDSYAASGIALLTIVIFETVAIGWLYGKDKFYDDLYHMFGSKMNPKEKPWTYFGYCWKWITPVLCAVVCVAKITAWQSPTYKVANEVYTYPSAGNAIAIFMLLSSIIAIPIYAIKEIFTASRKYGSLSRAWTILTTPVYPQDHPYSLSDCSLKK</sequence>
<keyword evidence="3 6" id="KW-0812">Transmembrane</keyword>
<reference evidence="8 9" key="1">
    <citation type="submission" date="2021-04" db="EMBL/GenBank/DDBJ databases">
        <authorList>
            <person name="Bliznina A."/>
        </authorList>
    </citation>
    <scope>NUCLEOTIDE SEQUENCE [LARGE SCALE GENOMIC DNA]</scope>
</reference>
<keyword evidence="6" id="KW-0769">Symport</keyword>
<evidence type="ECO:0000256" key="5">
    <source>
        <dbReference type="ARBA" id="ARBA00023136"/>
    </source>
</evidence>